<name>A0A150GMC2_GONPE</name>
<dbReference type="GO" id="GO:0016020">
    <property type="term" value="C:membrane"/>
    <property type="evidence" value="ECO:0007669"/>
    <property type="project" value="UniProtKB-SubCell"/>
</dbReference>
<evidence type="ECO:0000256" key="5">
    <source>
        <dbReference type="ARBA" id="ARBA00022737"/>
    </source>
</evidence>
<dbReference type="PROSITE" id="PS00211">
    <property type="entry name" value="ABC_TRANSPORTER_1"/>
    <property type="match status" value="1"/>
</dbReference>
<dbReference type="SUPFAM" id="SSF52540">
    <property type="entry name" value="P-loop containing nucleoside triphosphate hydrolases"/>
    <property type="match status" value="2"/>
</dbReference>
<keyword evidence="7" id="KW-0067">ATP-binding</keyword>
<keyword evidence="3" id="KW-0813">Transport</keyword>
<dbReference type="PANTHER" id="PTHR24223">
    <property type="entry name" value="ATP-BINDING CASSETTE SUB-FAMILY C"/>
    <property type="match status" value="1"/>
</dbReference>
<keyword evidence="9 11" id="KW-0472">Membrane</keyword>
<feature type="compositionally biased region" description="Basic residues" evidence="10">
    <location>
        <begin position="44"/>
        <end position="53"/>
    </location>
</feature>
<dbReference type="FunFam" id="1.20.1560.10:FF:000013">
    <property type="entry name" value="ABC transporter C family member 2"/>
    <property type="match status" value="1"/>
</dbReference>
<evidence type="ECO:0000256" key="8">
    <source>
        <dbReference type="ARBA" id="ARBA00022989"/>
    </source>
</evidence>
<dbReference type="GO" id="GO:0005524">
    <property type="term" value="F:ATP binding"/>
    <property type="evidence" value="ECO:0007669"/>
    <property type="project" value="UniProtKB-KW"/>
</dbReference>
<protein>
    <recommendedName>
        <fullName evidence="16">ABC transporter domain-containing protein</fullName>
    </recommendedName>
</protein>
<keyword evidence="15" id="KW-1185">Reference proteome</keyword>
<evidence type="ECO:0000256" key="7">
    <source>
        <dbReference type="ARBA" id="ARBA00022840"/>
    </source>
</evidence>
<evidence type="ECO:0000256" key="1">
    <source>
        <dbReference type="ARBA" id="ARBA00004141"/>
    </source>
</evidence>
<dbReference type="PROSITE" id="PS50893">
    <property type="entry name" value="ABC_TRANSPORTER_2"/>
    <property type="match status" value="1"/>
</dbReference>
<dbReference type="Proteomes" id="UP000075714">
    <property type="component" value="Unassembled WGS sequence"/>
</dbReference>
<evidence type="ECO:0000259" key="12">
    <source>
        <dbReference type="PROSITE" id="PS50893"/>
    </source>
</evidence>
<evidence type="ECO:0000256" key="2">
    <source>
        <dbReference type="ARBA" id="ARBA00009726"/>
    </source>
</evidence>
<dbReference type="InterPro" id="IPR036640">
    <property type="entry name" value="ABC1_TM_sf"/>
</dbReference>
<sequence>MLASNDPRVISAADLVVALEGGAVAFVGPPAAYLASRHCLHRHHHHHHHHTAHHEHDHGGPRHQHCAGSNDGSENQCSDPAAGAGTPPDEQPARGAPDGNASAGAHGAAADAPAVVVLEDGSSSSSDDGAGCGGGDGAPDAAASDSAAPASPERGQEAEGDEERAVGHVRWPVYARYMGAVGWGVAAAVLMSLALMQASRNAADLWVSVFAAHSGGGGGAGGGGSAAEAVGWSAGGGIGGGVVGGGGGSGGLSLPRALLMGEAAGAAAPLLGPDAGGTDRASVARLPPVWHWCAATATGAAGASSRGNGGAAAPLWMPPGALTCASAAASASAATLAPWSLPAASGAGGDDDGGDGRGGGGTWSARLFVTGVFAIAAANGVFTMARAFSFAFAGMRAARHLHTQLLSAVLSAPQSFFDAVPHGRILNRFSSDVSAVDDSLPFIANIALANAASLLGLLAVMCYAAPPLLPLLLPLAVAYRRLQLFYRSSSREVRRLEALALSPVYGAFGGLAEAAPVVRAFSAQAHFYGAAVRAVSRHQRAAITSGAASAWLGLRLQLLAAALVAAVAGLAVWRAGPTSLHATATAGAGASSGAGADWVASLAGLSLAYSLPVVGLLNGLLTSTAETEQEMVAVERLAQYTDMPPQPDTLPPLPPPRPPHLADTLPLPPAEAEAAGVEVGAGAEAVRFERAVLRYQPHLAPALRGLSLAVRPGQHVALVGRSGAGKSSVLAALMRMAELEEGRVLLYGMDVRSVPLRQLRSSVGVLLQSPFIAGASVRDNLDPAAAAARASKAQSIASPSAAAGSVAAPLSDATLYDVLQRVGLWGALTGAAAHRRRNGGGASSSGSSPSSVTTALGAPASLLPRCDGHCDSDVSAQEVLALPLGAGAGAVGLSAGQQQLLCLARLLLRPRRLVLLDECSAHCDPATAAAIRTLVAEELLQRRPRQPPPPPAQPAAAGRSPAGGEGDAVVGLGAAGRGKEGEAVAAAPCAVLEVAHDLSAVAGCDAVVVMEAGQAVEAGPPAELMRRPGGWFRQLAAAGQAGAVGSAAVTAAAAGAAVGGGAS</sequence>
<evidence type="ECO:0008006" key="16">
    <source>
        <dbReference type="Google" id="ProtNLM"/>
    </source>
</evidence>
<organism evidence="14 15">
    <name type="scientific">Gonium pectorale</name>
    <name type="common">Green alga</name>
    <dbReference type="NCBI Taxonomy" id="33097"/>
    <lineage>
        <taxon>Eukaryota</taxon>
        <taxon>Viridiplantae</taxon>
        <taxon>Chlorophyta</taxon>
        <taxon>core chlorophytes</taxon>
        <taxon>Chlorophyceae</taxon>
        <taxon>CS clade</taxon>
        <taxon>Chlamydomonadales</taxon>
        <taxon>Volvocaceae</taxon>
        <taxon>Gonium</taxon>
    </lineage>
</organism>
<keyword evidence="5" id="KW-0677">Repeat</keyword>
<comment type="caution">
    <text evidence="14">The sequence shown here is derived from an EMBL/GenBank/DDBJ whole genome shotgun (WGS) entry which is preliminary data.</text>
</comment>
<feature type="domain" description="ABC transmembrane type-1" evidence="13">
    <location>
        <begin position="321"/>
        <end position="575"/>
    </location>
</feature>
<dbReference type="InterPro" id="IPR011527">
    <property type="entry name" value="ABC1_TM_dom"/>
</dbReference>
<dbReference type="GO" id="GO:0140359">
    <property type="term" value="F:ABC-type transporter activity"/>
    <property type="evidence" value="ECO:0007669"/>
    <property type="project" value="InterPro"/>
</dbReference>
<dbReference type="InterPro" id="IPR017871">
    <property type="entry name" value="ABC_transporter-like_CS"/>
</dbReference>
<dbReference type="GO" id="GO:0016887">
    <property type="term" value="F:ATP hydrolysis activity"/>
    <property type="evidence" value="ECO:0007669"/>
    <property type="project" value="InterPro"/>
</dbReference>
<evidence type="ECO:0000256" key="11">
    <source>
        <dbReference type="SAM" id="Phobius"/>
    </source>
</evidence>
<feature type="transmembrane region" description="Helical" evidence="11">
    <location>
        <begin position="174"/>
        <end position="196"/>
    </location>
</feature>
<dbReference type="EMBL" id="LSYV01000015">
    <property type="protein sequence ID" value="KXZ50983.1"/>
    <property type="molecule type" value="Genomic_DNA"/>
</dbReference>
<keyword evidence="6" id="KW-0547">Nucleotide-binding</keyword>
<accession>A0A150GMC2</accession>
<feature type="transmembrane region" description="Helical" evidence="11">
    <location>
        <begin position="558"/>
        <end position="576"/>
    </location>
</feature>
<comment type="subcellular location">
    <subcellularLocation>
        <location evidence="1">Membrane</location>
        <topology evidence="1">Multi-pass membrane protein</topology>
    </subcellularLocation>
</comment>
<evidence type="ECO:0000256" key="10">
    <source>
        <dbReference type="SAM" id="MobiDB-lite"/>
    </source>
</evidence>
<feature type="compositionally biased region" description="Low complexity" evidence="10">
    <location>
        <begin position="120"/>
        <end position="129"/>
    </location>
</feature>
<feature type="transmembrane region" description="Helical" evidence="11">
    <location>
        <begin position="367"/>
        <end position="393"/>
    </location>
</feature>
<feature type="region of interest" description="Disordered" evidence="10">
    <location>
        <begin position="44"/>
        <end position="108"/>
    </location>
</feature>
<keyword evidence="8 11" id="KW-1133">Transmembrane helix</keyword>
<evidence type="ECO:0000313" key="15">
    <source>
        <dbReference type="Proteomes" id="UP000075714"/>
    </source>
</evidence>
<evidence type="ECO:0000256" key="4">
    <source>
        <dbReference type="ARBA" id="ARBA00022692"/>
    </source>
</evidence>
<proteinExistence type="inferred from homology"/>
<dbReference type="InterPro" id="IPR003439">
    <property type="entry name" value="ABC_transporter-like_ATP-bd"/>
</dbReference>
<dbReference type="Gene3D" id="1.20.1560.10">
    <property type="entry name" value="ABC transporter type 1, transmembrane domain"/>
    <property type="match status" value="1"/>
</dbReference>
<dbReference type="InterPro" id="IPR003593">
    <property type="entry name" value="AAA+_ATPase"/>
</dbReference>
<feature type="region of interest" description="Disordered" evidence="10">
    <location>
        <begin position="120"/>
        <end position="164"/>
    </location>
</feature>
<comment type="similarity">
    <text evidence="2">Belongs to the ABC transporter superfamily. ABCC family. Conjugate transporter (TC 3.A.1.208) subfamily.</text>
</comment>
<dbReference type="Pfam" id="PF00005">
    <property type="entry name" value="ABC_tran"/>
    <property type="match status" value="1"/>
</dbReference>
<keyword evidence="4 11" id="KW-0812">Transmembrane</keyword>
<evidence type="ECO:0000313" key="14">
    <source>
        <dbReference type="EMBL" id="KXZ50983.1"/>
    </source>
</evidence>
<feature type="domain" description="ABC transporter" evidence="12">
    <location>
        <begin position="686"/>
        <end position="1037"/>
    </location>
</feature>
<dbReference type="Pfam" id="PF00664">
    <property type="entry name" value="ABC_membrane"/>
    <property type="match status" value="1"/>
</dbReference>
<feature type="region of interest" description="Disordered" evidence="10">
    <location>
        <begin position="943"/>
        <end position="971"/>
    </location>
</feature>
<dbReference type="Gene3D" id="3.40.50.300">
    <property type="entry name" value="P-loop containing nucleotide triphosphate hydrolases"/>
    <property type="match status" value="1"/>
</dbReference>
<dbReference type="PANTHER" id="PTHR24223:SF330">
    <property type="entry name" value="ATP-BINDING CASSETTE SUB-FAMILY C MEMBER 10"/>
    <property type="match status" value="1"/>
</dbReference>
<dbReference type="PROSITE" id="PS50929">
    <property type="entry name" value="ABC_TM1F"/>
    <property type="match status" value="1"/>
</dbReference>
<reference evidence="15" key="1">
    <citation type="journal article" date="2016" name="Nat. Commun.">
        <title>The Gonium pectorale genome demonstrates co-option of cell cycle regulation during the evolution of multicellularity.</title>
        <authorList>
            <person name="Hanschen E.R."/>
            <person name="Marriage T.N."/>
            <person name="Ferris P.J."/>
            <person name="Hamaji T."/>
            <person name="Toyoda A."/>
            <person name="Fujiyama A."/>
            <person name="Neme R."/>
            <person name="Noguchi H."/>
            <person name="Minakuchi Y."/>
            <person name="Suzuki M."/>
            <person name="Kawai-Toyooka H."/>
            <person name="Smith D.R."/>
            <person name="Sparks H."/>
            <person name="Anderson J."/>
            <person name="Bakaric R."/>
            <person name="Luria V."/>
            <person name="Karger A."/>
            <person name="Kirschner M.W."/>
            <person name="Durand P.M."/>
            <person name="Michod R.E."/>
            <person name="Nozaki H."/>
            <person name="Olson B.J."/>
        </authorList>
    </citation>
    <scope>NUCLEOTIDE SEQUENCE [LARGE SCALE GENOMIC DNA]</scope>
    <source>
        <strain evidence="15">NIES-2863</strain>
    </source>
</reference>
<dbReference type="OrthoDB" id="6500128at2759"/>
<evidence type="ECO:0000256" key="9">
    <source>
        <dbReference type="ARBA" id="ARBA00023136"/>
    </source>
</evidence>
<dbReference type="STRING" id="33097.A0A150GMC2"/>
<evidence type="ECO:0000256" key="3">
    <source>
        <dbReference type="ARBA" id="ARBA00022448"/>
    </source>
</evidence>
<dbReference type="CDD" id="cd18605">
    <property type="entry name" value="ABC_6TM_MRP7_D2_like"/>
    <property type="match status" value="1"/>
</dbReference>
<dbReference type="AlphaFoldDB" id="A0A150GMC2"/>
<evidence type="ECO:0000256" key="6">
    <source>
        <dbReference type="ARBA" id="ARBA00022741"/>
    </source>
</evidence>
<dbReference type="SUPFAM" id="SSF90123">
    <property type="entry name" value="ABC transporter transmembrane region"/>
    <property type="match status" value="1"/>
</dbReference>
<feature type="transmembrane region" description="Helical" evidence="11">
    <location>
        <begin position="454"/>
        <end position="479"/>
    </location>
</feature>
<dbReference type="InterPro" id="IPR027417">
    <property type="entry name" value="P-loop_NTPase"/>
</dbReference>
<feature type="compositionally biased region" description="Low complexity" evidence="10">
    <location>
        <begin position="99"/>
        <end position="108"/>
    </location>
</feature>
<evidence type="ECO:0000259" key="13">
    <source>
        <dbReference type="PROSITE" id="PS50929"/>
    </source>
</evidence>
<feature type="compositionally biased region" description="Low complexity" evidence="10">
    <location>
        <begin position="138"/>
        <end position="152"/>
    </location>
</feature>
<gene>
    <name evidence="14" type="ORF">GPECTOR_14g225</name>
</gene>
<dbReference type="SMART" id="SM00382">
    <property type="entry name" value="AAA"/>
    <property type="match status" value="1"/>
</dbReference>
<dbReference type="InterPro" id="IPR050173">
    <property type="entry name" value="ABC_transporter_C-like"/>
</dbReference>